<organism evidence="3">
    <name type="scientific">Akkermansia muciniphila</name>
    <dbReference type="NCBI Taxonomy" id="239935"/>
    <lineage>
        <taxon>Bacteria</taxon>
        <taxon>Pseudomonadati</taxon>
        <taxon>Verrucomicrobiota</taxon>
        <taxon>Verrucomicrobiia</taxon>
        <taxon>Verrucomicrobiales</taxon>
        <taxon>Akkermansiaceae</taxon>
        <taxon>Akkermansia</taxon>
    </lineage>
</organism>
<dbReference type="InterPro" id="IPR025640">
    <property type="entry name" value="GYF_2"/>
</dbReference>
<gene>
    <name evidence="3" type="ORF">AMLFYP55_00676</name>
</gene>
<evidence type="ECO:0000256" key="1">
    <source>
        <dbReference type="SAM" id="Phobius"/>
    </source>
</evidence>
<sequence length="180" mass="20161">MMESMEQYYIATEDGRTEGPYLFESLETFYTDGKMTEDTLVCIVGSQEWVEFWTILEPEQKKEVHPCEKSKKQALERLMNEYDPIPKEQPPKEMQKDIDSLGITIELIFQIVGIACFVLSAVCLILLASTHKGEPIVDAGFAIAGAVVLIFSGLGFFWCAKVSGLLSRAVGLLETLAKRK</sequence>
<dbReference type="EMBL" id="CACRSS010000016">
    <property type="protein sequence ID" value="VYT11437.1"/>
    <property type="molecule type" value="Genomic_DNA"/>
</dbReference>
<keyword evidence="1" id="KW-0812">Transmembrane</keyword>
<dbReference type="AlphaFoldDB" id="A0A6N2U1M4"/>
<protein>
    <recommendedName>
        <fullName evidence="2">GYF domain-containing protein</fullName>
    </recommendedName>
</protein>
<reference evidence="3" key="1">
    <citation type="submission" date="2019-11" db="EMBL/GenBank/DDBJ databases">
        <authorList>
            <person name="Feng L."/>
        </authorList>
    </citation>
    <scope>NUCLEOTIDE SEQUENCE</scope>
    <source>
        <strain evidence="3">AMuciniphilaLFYP55</strain>
    </source>
</reference>
<feature type="transmembrane region" description="Helical" evidence="1">
    <location>
        <begin position="139"/>
        <end position="159"/>
    </location>
</feature>
<name>A0A6N2U1M4_9BACT</name>
<keyword evidence="1" id="KW-0472">Membrane</keyword>
<feature type="domain" description="GYF" evidence="2">
    <location>
        <begin position="8"/>
        <end position="55"/>
    </location>
</feature>
<dbReference type="Pfam" id="PF14237">
    <property type="entry name" value="GYF_2"/>
    <property type="match status" value="1"/>
</dbReference>
<keyword evidence="1" id="KW-1133">Transmembrane helix</keyword>
<proteinExistence type="predicted"/>
<feature type="transmembrane region" description="Helical" evidence="1">
    <location>
        <begin position="101"/>
        <end position="127"/>
    </location>
</feature>
<evidence type="ECO:0000259" key="2">
    <source>
        <dbReference type="Pfam" id="PF14237"/>
    </source>
</evidence>
<evidence type="ECO:0000313" key="3">
    <source>
        <dbReference type="EMBL" id="VYT11437.1"/>
    </source>
</evidence>
<accession>A0A6N2U1M4</accession>